<gene>
    <name evidence="1" type="ORF">K0M31_005659</name>
</gene>
<evidence type="ECO:0000313" key="1">
    <source>
        <dbReference type="EMBL" id="KAK1125286.1"/>
    </source>
</evidence>
<dbReference type="AlphaFoldDB" id="A0AA40FU59"/>
<proteinExistence type="predicted"/>
<protein>
    <submittedName>
        <fullName evidence="1">Uncharacterized protein</fullName>
    </submittedName>
</protein>
<dbReference type="Proteomes" id="UP001177670">
    <property type="component" value="Unassembled WGS sequence"/>
</dbReference>
<reference evidence="1" key="1">
    <citation type="submission" date="2021-10" db="EMBL/GenBank/DDBJ databases">
        <title>Melipona bicolor Genome sequencing and assembly.</title>
        <authorList>
            <person name="Araujo N.S."/>
            <person name="Arias M.C."/>
        </authorList>
    </citation>
    <scope>NUCLEOTIDE SEQUENCE</scope>
    <source>
        <strain evidence="1">USP_2M_L1-L4_2017</strain>
        <tissue evidence="1">Whole body</tissue>
    </source>
</reference>
<sequence length="150" mass="17119">MAVTSTKNIIVHSLQHVRTDLNVYRTHAKPVMRLQIHACLYVTQVPPTQQENNSLLLPPFRRMLQHLPIELQHAQERGCDRNSLRPAMRGERDSLAGVRNSSRWQRSSVFGPLGDNPTCIQGLKVRIFSKYEPLSKKPKLINAVLFQSIS</sequence>
<evidence type="ECO:0000313" key="2">
    <source>
        <dbReference type="Proteomes" id="UP001177670"/>
    </source>
</evidence>
<name>A0AA40FU59_9HYME</name>
<comment type="caution">
    <text evidence="1">The sequence shown here is derived from an EMBL/GenBank/DDBJ whole genome shotgun (WGS) entry which is preliminary data.</text>
</comment>
<keyword evidence="2" id="KW-1185">Reference proteome</keyword>
<dbReference type="EMBL" id="JAHYIQ010000016">
    <property type="protein sequence ID" value="KAK1125286.1"/>
    <property type="molecule type" value="Genomic_DNA"/>
</dbReference>
<organism evidence="1 2">
    <name type="scientific">Melipona bicolor</name>
    <dbReference type="NCBI Taxonomy" id="60889"/>
    <lineage>
        <taxon>Eukaryota</taxon>
        <taxon>Metazoa</taxon>
        <taxon>Ecdysozoa</taxon>
        <taxon>Arthropoda</taxon>
        <taxon>Hexapoda</taxon>
        <taxon>Insecta</taxon>
        <taxon>Pterygota</taxon>
        <taxon>Neoptera</taxon>
        <taxon>Endopterygota</taxon>
        <taxon>Hymenoptera</taxon>
        <taxon>Apocrita</taxon>
        <taxon>Aculeata</taxon>
        <taxon>Apoidea</taxon>
        <taxon>Anthophila</taxon>
        <taxon>Apidae</taxon>
        <taxon>Melipona</taxon>
    </lineage>
</organism>
<accession>A0AA40FU59</accession>